<comment type="function">
    <text evidence="6">Removes the formyl group from the N-terminal Met of newly synthesized proteins. Requires at least a dipeptide for an efficient rate of reaction. N-terminal L-methionine is a prerequisite for activity but the enzyme has broad specificity at other positions.</text>
</comment>
<keyword evidence="3 6" id="KW-0378">Hydrolase</keyword>
<gene>
    <name evidence="6" type="primary">def</name>
    <name evidence="7" type="ORF">SAMN05660443_2608</name>
</gene>
<dbReference type="SUPFAM" id="SSF56420">
    <property type="entry name" value="Peptide deformylase"/>
    <property type="match status" value="1"/>
</dbReference>
<dbReference type="PIRSF" id="PIRSF004749">
    <property type="entry name" value="Pep_def"/>
    <property type="match status" value="1"/>
</dbReference>
<name>A0A1I1J0B9_9GAMM</name>
<dbReference type="PRINTS" id="PR01576">
    <property type="entry name" value="PDEFORMYLASE"/>
</dbReference>
<dbReference type="CDD" id="cd00487">
    <property type="entry name" value="Pep_deformylase"/>
    <property type="match status" value="1"/>
</dbReference>
<dbReference type="HAMAP" id="MF_00163">
    <property type="entry name" value="Pep_deformylase"/>
    <property type="match status" value="1"/>
</dbReference>
<comment type="similarity">
    <text evidence="1 6">Belongs to the polypeptide deformylase family.</text>
</comment>
<keyword evidence="2 6" id="KW-0479">Metal-binding</keyword>
<dbReference type="NCBIfam" id="TIGR00079">
    <property type="entry name" value="pept_deformyl"/>
    <property type="match status" value="1"/>
</dbReference>
<accession>A0A1I1J0B9</accession>
<protein>
    <recommendedName>
        <fullName evidence="6">Peptide deformylase</fullName>
        <shortName evidence="6">PDF</shortName>
        <ecNumber evidence="6">3.5.1.88</ecNumber>
    </recommendedName>
    <alternativeName>
        <fullName evidence="6">Polypeptide deformylase</fullName>
    </alternativeName>
</protein>
<dbReference type="GO" id="GO:0046872">
    <property type="term" value="F:metal ion binding"/>
    <property type="evidence" value="ECO:0007669"/>
    <property type="project" value="UniProtKB-KW"/>
</dbReference>
<proteinExistence type="inferred from homology"/>
<dbReference type="Pfam" id="PF01327">
    <property type="entry name" value="Pep_deformylase"/>
    <property type="match status" value="1"/>
</dbReference>
<dbReference type="PANTHER" id="PTHR10458">
    <property type="entry name" value="PEPTIDE DEFORMYLASE"/>
    <property type="match status" value="1"/>
</dbReference>
<dbReference type="Proteomes" id="UP000199058">
    <property type="component" value="Unassembled WGS sequence"/>
</dbReference>
<dbReference type="OrthoDB" id="9804313at2"/>
<dbReference type="AlphaFoldDB" id="A0A1I1J0B9"/>
<dbReference type="GO" id="GO:0006412">
    <property type="term" value="P:translation"/>
    <property type="evidence" value="ECO:0007669"/>
    <property type="project" value="UniProtKB-UniRule"/>
</dbReference>
<evidence type="ECO:0000256" key="4">
    <source>
        <dbReference type="ARBA" id="ARBA00022917"/>
    </source>
</evidence>
<evidence type="ECO:0000256" key="3">
    <source>
        <dbReference type="ARBA" id="ARBA00022801"/>
    </source>
</evidence>
<dbReference type="PANTHER" id="PTHR10458:SF21">
    <property type="entry name" value="PEPTIDE DEFORMYLASE"/>
    <property type="match status" value="1"/>
</dbReference>
<dbReference type="STRING" id="1122252.SAMN05660443_2608"/>
<feature type="active site" evidence="6">
    <location>
        <position position="137"/>
    </location>
</feature>
<comment type="cofactor">
    <cofactor evidence="6">
        <name>Fe(2+)</name>
        <dbReference type="ChEBI" id="CHEBI:29033"/>
    </cofactor>
    <text evidence="6">Binds 1 Fe(2+) ion.</text>
</comment>
<dbReference type="InterPro" id="IPR023635">
    <property type="entry name" value="Peptide_deformylase"/>
</dbReference>
<dbReference type="InterPro" id="IPR036821">
    <property type="entry name" value="Peptide_deformylase_sf"/>
</dbReference>
<reference evidence="7 8" key="1">
    <citation type="submission" date="2016-10" db="EMBL/GenBank/DDBJ databases">
        <authorList>
            <person name="de Groot N.N."/>
        </authorList>
    </citation>
    <scope>NUCLEOTIDE SEQUENCE [LARGE SCALE GENOMIC DNA]</scope>
    <source>
        <strain evidence="7 8">DSM 18438</strain>
    </source>
</reference>
<dbReference type="Gene3D" id="3.90.45.10">
    <property type="entry name" value="Peptide deformylase"/>
    <property type="match status" value="1"/>
</dbReference>
<evidence type="ECO:0000256" key="5">
    <source>
        <dbReference type="ARBA" id="ARBA00023004"/>
    </source>
</evidence>
<dbReference type="NCBIfam" id="NF001159">
    <property type="entry name" value="PRK00150.1-3"/>
    <property type="match status" value="1"/>
</dbReference>
<feature type="binding site" evidence="6">
    <location>
        <position position="136"/>
    </location>
    <ligand>
        <name>Fe cation</name>
        <dbReference type="ChEBI" id="CHEBI:24875"/>
    </ligand>
</feature>
<dbReference type="FunFam" id="3.90.45.10:FF:000001">
    <property type="entry name" value="Peptide deformylase"/>
    <property type="match status" value="1"/>
</dbReference>
<evidence type="ECO:0000313" key="7">
    <source>
        <dbReference type="EMBL" id="SFC42007.1"/>
    </source>
</evidence>
<dbReference type="EC" id="3.5.1.88" evidence="6"/>
<dbReference type="EMBL" id="FOLH01000005">
    <property type="protein sequence ID" value="SFC42007.1"/>
    <property type="molecule type" value="Genomic_DNA"/>
</dbReference>
<organism evidence="7 8">
    <name type="scientific">Marinospirillum celere</name>
    <dbReference type="NCBI Taxonomy" id="1122252"/>
    <lineage>
        <taxon>Bacteria</taxon>
        <taxon>Pseudomonadati</taxon>
        <taxon>Pseudomonadota</taxon>
        <taxon>Gammaproteobacteria</taxon>
        <taxon>Oceanospirillales</taxon>
        <taxon>Oceanospirillaceae</taxon>
        <taxon>Marinospirillum</taxon>
    </lineage>
</organism>
<dbReference type="RefSeq" id="WP_091964528.1">
    <property type="nucleotide sequence ID" value="NZ_FOLH01000005.1"/>
</dbReference>
<comment type="catalytic activity">
    <reaction evidence="6">
        <text>N-terminal N-formyl-L-methionyl-[peptide] + H2O = N-terminal L-methionyl-[peptide] + formate</text>
        <dbReference type="Rhea" id="RHEA:24420"/>
        <dbReference type="Rhea" id="RHEA-COMP:10639"/>
        <dbReference type="Rhea" id="RHEA-COMP:10640"/>
        <dbReference type="ChEBI" id="CHEBI:15377"/>
        <dbReference type="ChEBI" id="CHEBI:15740"/>
        <dbReference type="ChEBI" id="CHEBI:49298"/>
        <dbReference type="ChEBI" id="CHEBI:64731"/>
        <dbReference type="EC" id="3.5.1.88"/>
    </reaction>
</comment>
<evidence type="ECO:0000256" key="2">
    <source>
        <dbReference type="ARBA" id="ARBA00022723"/>
    </source>
</evidence>
<feature type="binding site" evidence="6">
    <location>
        <position position="94"/>
    </location>
    <ligand>
        <name>Fe cation</name>
        <dbReference type="ChEBI" id="CHEBI:24875"/>
    </ligand>
</feature>
<dbReference type="GO" id="GO:0042586">
    <property type="term" value="F:peptide deformylase activity"/>
    <property type="evidence" value="ECO:0007669"/>
    <property type="project" value="UniProtKB-UniRule"/>
</dbReference>
<evidence type="ECO:0000313" key="8">
    <source>
        <dbReference type="Proteomes" id="UP000199058"/>
    </source>
</evidence>
<sequence>MSLLNILEYPDPRLRTQAEPLTEADFTPALQKQIDDMFETMYACPGIGLAGTQVDFHKQLIIIDVSEGKDQPYVLINPEYTPIDTSVELMQEGCLSVPEYYADVERYVKIKVKSLDRHGQPQEFECDGLLAHCVQHECDHLKGIVFVDYLSRLKQERVKKKLQKLQRQKA</sequence>
<feature type="binding site" evidence="6">
    <location>
        <position position="140"/>
    </location>
    <ligand>
        <name>Fe cation</name>
        <dbReference type="ChEBI" id="CHEBI:24875"/>
    </ligand>
</feature>
<keyword evidence="8" id="KW-1185">Reference proteome</keyword>
<evidence type="ECO:0000256" key="6">
    <source>
        <dbReference type="HAMAP-Rule" id="MF_00163"/>
    </source>
</evidence>
<keyword evidence="4 6" id="KW-0648">Protein biosynthesis</keyword>
<keyword evidence="5 6" id="KW-0408">Iron</keyword>
<evidence type="ECO:0000256" key="1">
    <source>
        <dbReference type="ARBA" id="ARBA00010759"/>
    </source>
</evidence>